<dbReference type="OrthoDB" id="9793188at2"/>
<organism evidence="2 3">
    <name type="scientific">Asticcacaulis taihuensis</name>
    <dbReference type="NCBI Taxonomy" id="260084"/>
    <lineage>
        <taxon>Bacteria</taxon>
        <taxon>Pseudomonadati</taxon>
        <taxon>Pseudomonadota</taxon>
        <taxon>Alphaproteobacteria</taxon>
        <taxon>Caulobacterales</taxon>
        <taxon>Caulobacteraceae</taxon>
        <taxon>Asticcacaulis</taxon>
    </lineage>
</organism>
<sequence>MVLKQTTPTLKPPMPNAFDRHEPNLPPGARDVLATIRLHGWSYAPDSHHAYTTGFGWSLKAPEIVVCAQASHVARDLLAEAYRQLKAGVKLRPGKPYDGFFEDCPVFFQPIERRWYDRYLGWSVWFWGDYTFKALQMVVPDSRGLLPWQPGFDPAEMQPDLSGRKWAARG</sequence>
<dbReference type="Proteomes" id="UP000199150">
    <property type="component" value="Unassembled WGS sequence"/>
</dbReference>
<reference evidence="3" key="1">
    <citation type="submission" date="2016-10" db="EMBL/GenBank/DDBJ databases">
        <authorList>
            <person name="Varghese N."/>
            <person name="Submissions S."/>
        </authorList>
    </citation>
    <scope>NUCLEOTIDE SEQUENCE [LARGE SCALE GENOMIC DNA]</scope>
    <source>
        <strain evidence="3">CGMCC 1.3431</strain>
    </source>
</reference>
<dbReference type="InterPro" id="IPR025358">
    <property type="entry name" value="DUF4262"/>
</dbReference>
<evidence type="ECO:0000256" key="1">
    <source>
        <dbReference type="SAM" id="MobiDB-lite"/>
    </source>
</evidence>
<accession>A0A1G4RCN6</accession>
<protein>
    <recommendedName>
        <fullName evidence="4">DUF4262 domain-containing protein</fullName>
    </recommendedName>
</protein>
<proteinExistence type="predicted"/>
<name>A0A1G4RCN6_9CAUL</name>
<feature type="region of interest" description="Disordered" evidence="1">
    <location>
        <begin position="1"/>
        <end position="23"/>
    </location>
</feature>
<evidence type="ECO:0008006" key="4">
    <source>
        <dbReference type="Google" id="ProtNLM"/>
    </source>
</evidence>
<evidence type="ECO:0000313" key="3">
    <source>
        <dbReference type="Proteomes" id="UP000199150"/>
    </source>
</evidence>
<evidence type="ECO:0000313" key="2">
    <source>
        <dbReference type="EMBL" id="SCW54506.1"/>
    </source>
</evidence>
<dbReference type="AlphaFoldDB" id="A0A1G4RCN6"/>
<dbReference type="Pfam" id="PF14081">
    <property type="entry name" value="DUF4262"/>
    <property type="match status" value="1"/>
</dbReference>
<keyword evidence="3" id="KW-1185">Reference proteome</keyword>
<dbReference type="EMBL" id="FMTS01000002">
    <property type="protein sequence ID" value="SCW54506.1"/>
    <property type="molecule type" value="Genomic_DNA"/>
</dbReference>
<gene>
    <name evidence="2" type="ORF">SAMN02927928_1780</name>
</gene>